<dbReference type="GO" id="GO:0005886">
    <property type="term" value="C:plasma membrane"/>
    <property type="evidence" value="ECO:0007669"/>
    <property type="project" value="TreeGrafter"/>
</dbReference>
<accession>A0A3R7F4U0</accession>
<dbReference type="InterPro" id="IPR013121">
    <property type="entry name" value="Fe_red_NAD-bd_6"/>
</dbReference>
<evidence type="ECO:0000256" key="1">
    <source>
        <dbReference type="ARBA" id="ARBA00004141"/>
    </source>
</evidence>
<comment type="subcellular location">
    <subcellularLocation>
        <location evidence="1">Membrane</location>
        <topology evidence="1">Multi-pass membrane protein</topology>
    </subcellularLocation>
</comment>
<dbReference type="InterPro" id="IPR017927">
    <property type="entry name" value="FAD-bd_FR_type"/>
</dbReference>
<feature type="domain" description="FAD-binding FR-type" evidence="12">
    <location>
        <begin position="387"/>
        <end position="519"/>
    </location>
</feature>
<evidence type="ECO:0000259" key="12">
    <source>
        <dbReference type="PROSITE" id="PS51384"/>
    </source>
</evidence>
<dbReference type="InterPro" id="IPR039261">
    <property type="entry name" value="FNR_nucleotide-bd"/>
</dbReference>
<protein>
    <recommendedName>
        <fullName evidence="12">FAD-binding FR-type domain-containing protein</fullName>
    </recommendedName>
</protein>
<dbReference type="AlphaFoldDB" id="A0A3R7F4U0"/>
<dbReference type="GO" id="GO:0000293">
    <property type="term" value="F:ferric-chelate reductase activity"/>
    <property type="evidence" value="ECO:0007669"/>
    <property type="project" value="UniProtKB-ARBA"/>
</dbReference>
<evidence type="ECO:0000256" key="6">
    <source>
        <dbReference type="ARBA" id="ARBA00022989"/>
    </source>
</evidence>
<sequence length="732" mass="79819">MLAFISDMAVIPDIELVFPDIPVIPDIELVIVAVKEGFKADDNTGSPEPGEEYFVWVHNLRIRIHPARMASEIARYLKLDDLLVNMDMTMGGGPMSGPLTASGVDFSNYTQAYNFLQEILDDSVLQLVGERTARNFWYGIIVVVGIAAICNTVWTVVLHSRKRASHANRAMPAKPTNVVTKSLSTVTAVVREASYLQITPVRNSCGIRIPPFGTIAIILSYLAFILALEFINNDVPGAQHYQSLGVRAGWLAAGHVPLIILLSGKNNLIGLLCGVSYERLLVYHRWVARGMLLLVTLHFSFQSHGWSLYGLMQLEWATDTCPPTGMAAYAILLWMNLTTLAPFRRMSYEFFIIQHVITYFGFIIALSIHLWGTTSPWSADWVFVSVGIYLFFRLARTARYVFNNVRPARATLEALEGGATKVRVSSRQIKKWAPGSHVLLSIPRFGLIQSHPATIMSTPASHDGDLVFILRAFKGFTRRILKAAAASSSSVDLIPKDNSAAAQTFIALIDGPYGASHSDFACFDTLVLIAGGTGVTFTLSNLLDLAHRAASQKLPLREVHFIWLIKKKAPLSWAAQELQFASETLQKAGIETKITICVTCDDTLVDPVDAQEATGCQCASGRCCCVDGRSDNKDSCDDISPVDGQGEKSLSKGAVNNPVLQCAALQSGRPCFDDLFRDVVCQAEGETAVAVCGPLGLSVSVRSAVVKISDELAVHKGTGAQGMYLHVESFSS</sequence>
<evidence type="ECO:0000256" key="9">
    <source>
        <dbReference type="ARBA" id="ARBA00023136"/>
    </source>
</evidence>
<feature type="transmembrane region" description="Helical" evidence="11">
    <location>
        <begin position="136"/>
        <end position="159"/>
    </location>
</feature>
<gene>
    <name evidence="13" type="ORF">CFD26_105397</name>
</gene>
<evidence type="ECO:0000256" key="10">
    <source>
        <dbReference type="ARBA" id="ARBA00023180"/>
    </source>
</evidence>
<dbReference type="Pfam" id="PF08022">
    <property type="entry name" value="FAD_binding_8"/>
    <property type="match status" value="1"/>
</dbReference>
<dbReference type="InterPro" id="IPR051410">
    <property type="entry name" value="Ferric/Cupric_Reductase"/>
</dbReference>
<dbReference type="EMBL" id="NIDN02000149">
    <property type="protein sequence ID" value="RLL95516.1"/>
    <property type="molecule type" value="Genomic_DNA"/>
</dbReference>
<keyword evidence="5" id="KW-0249">Electron transport</keyword>
<keyword evidence="6 11" id="KW-1133">Transmembrane helix</keyword>
<dbReference type="SUPFAM" id="SSF52343">
    <property type="entry name" value="Ferredoxin reductase-like, C-terminal NADP-linked domain"/>
    <property type="match status" value="1"/>
</dbReference>
<feature type="transmembrane region" description="Helical" evidence="11">
    <location>
        <begin position="350"/>
        <end position="371"/>
    </location>
</feature>
<comment type="caution">
    <text evidence="13">The sequence shown here is derived from an EMBL/GenBank/DDBJ whole genome shotgun (WGS) entry which is preliminary data.</text>
</comment>
<evidence type="ECO:0000256" key="3">
    <source>
        <dbReference type="ARBA" id="ARBA00022448"/>
    </source>
</evidence>
<evidence type="ECO:0000256" key="8">
    <source>
        <dbReference type="ARBA" id="ARBA00023065"/>
    </source>
</evidence>
<proteinExistence type="inferred from homology"/>
<keyword evidence="14" id="KW-1185">Reference proteome</keyword>
<evidence type="ECO:0000256" key="4">
    <source>
        <dbReference type="ARBA" id="ARBA00022692"/>
    </source>
</evidence>
<reference evidence="13 14" key="1">
    <citation type="submission" date="2018-08" db="EMBL/GenBank/DDBJ databases">
        <title>Draft genome sequences of two Aspergillus turcosus clinical strains isolated from bronchoalveolar lavage fluid: one azole-susceptible and the other azole-resistant.</title>
        <authorList>
            <person name="Parent-Michaud M."/>
            <person name="Dufresne P.J."/>
            <person name="Fournier E."/>
            <person name="Martineau C."/>
            <person name="Moreira S."/>
            <person name="Perkins V."/>
            <person name="De Repentigny L."/>
            <person name="Dufresne S.F."/>
        </authorList>
    </citation>
    <scope>NUCLEOTIDE SEQUENCE [LARGE SCALE GENOMIC DNA]</scope>
    <source>
        <strain evidence="13">HMR AF 1038</strain>
    </source>
</reference>
<dbReference type="Pfam" id="PF01794">
    <property type="entry name" value="Ferric_reduct"/>
    <property type="match status" value="1"/>
</dbReference>
<evidence type="ECO:0000256" key="2">
    <source>
        <dbReference type="ARBA" id="ARBA00006278"/>
    </source>
</evidence>
<dbReference type="CDD" id="cd06186">
    <property type="entry name" value="NOX_Duox_like_FAD_NADP"/>
    <property type="match status" value="1"/>
</dbReference>
<dbReference type="InterPro" id="IPR013112">
    <property type="entry name" value="FAD-bd_8"/>
</dbReference>
<evidence type="ECO:0000256" key="7">
    <source>
        <dbReference type="ARBA" id="ARBA00023002"/>
    </source>
</evidence>
<keyword evidence="7" id="KW-0560">Oxidoreductase</keyword>
<dbReference type="SFLD" id="SFLDG01168">
    <property type="entry name" value="Ferric_reductase_subgroup_(FRE"/>
    <property type="match status" value="1"/>
</dbReference>
<dbReference type="PROSITE" id="PS51384">
    <property type="entry name" value="FAD_FR"/>
    <property type="match status" value="1"/>
</dbReference>
<dbReference type="STRING" id="1245748.A0A3R7F4U0"/>
<feature type="transmembrane region" description="Helical" evidence="11">
    <location>
        <begin position="286"/>
        <end position="306"/>
    </location>
</feature>
<evidence type="ECO:0000256" key="11">
    <source>
        <dbReference type="SAM" id="Phobius"/>
    </source>
</evidence>
<dbReference type="GO" id="GO:0015677">
    <property type="term" value="P:copper ion import"/>
    <property type="evidence" value="ECO:0007669"/>
    <property type="project" value="TreeGrafter"/>
</dbReference>
<keyword evidence="4 11" id="KW-0812">Transmembrane</keyword>
<organism evidence="13 14">
    <name type="scientific">Aspergillus turcosus</name>
    <dbReference type="NCBI Taxonomy" id="1245748"/>
    <lineage>
        <taxon>Eukaryota</taxon>
        <taxon>Fungi</taxon>
        <taxon>Dikarya</taxon>
        <taxon>Ascomycota</taxon>
        <taxon>Pezizomycotina</taxon>
        <taxon>Eurotiomycetes</taxon>
        <taxon>Eurotiomycetidae</taxon>
        <taxon>Eurotiales</taxon>
        <taxon>Aspergillaceae</taxon>
        <taxon>Aspergillus</taxon>
        <taxon>Aspergillus subgen. Fumigati</taxon>
    </lineage>
</organism>
<dbReference type="GO" id="GO:0006826">
    <property type="term" value="P:iron ion transport"/>
    <property type="evidence" value="ECO:0007669"/>
    <property type="project" value="TreeGrafter"/>
</dbReference>
<comment type="similarity">
    <text evidence="2">Belongs to the ferric reductase (FRE) family.</text>
</comment>
<keyword evidence="3" id="KW-0813">Transport</keyword>
<dbReference type="Gene3D" id="3.40.50.80">
    <property type="entry name" value="Nucleotide-binding domain of ferredoxin-NADP reductase (FNR) module"/>
    <property type="match status" value="1"/>
</dbReference>
<dbReference type="GO" id="GO:0006879">
    <property type="term" value="P:intracellular iron ion homeostasis"/>
    <property type="evidence" value="ECO:0007669"/>
    <property type="project" value="TreeGrafter"/>
</dbReference>
<feature type="transmembrane region" description="Helical" evidence="11">
    <location>
        <begin position="326"/>
        <end position="343"/>
    </location>
</feature>
<name>A0A3R7F4U0_9EURO</name>
<evidence type="ECO:0000313" key="14">
    <source>
        <dbReference type="Proteomes" id="UP000215289"/>
    </source>
</evidence>
<dbReference type="SFLD" id="SFLDS00052">
    <property type="entry name" value="Ferric_Reductase_Domain"/>
    <property type="match status" value="1"/>
</dbReference>
<evidence type="ECO:0000256" key="5">
    <source>
        <dbReference type="ARBA" id="ARBA00022982"/>
    </source>
</evidence>
<keyword evidence="8" id="KW-0406">Ion transport</keyword>
<keyword evidence="10" id="KW-0325">Glycoprotein</keyword>
<feature type="transmembrane region" description="Helical" evidence="11">
    <location>
        <begin position="212"/>
        <end position="231"/>
    </location>
</feature>
<dbReference type="InterPro" id="IPR013130">
    <property type="entry name" value="Fe3_Rdtase_TM_dom"/>
</dbReference>
<dbReference type="Pfam" id="PF08030">
    <property type="entry name" value="NAD_binding_6"/>
    <property type="match status" value="1"/>
</dbReference>
<dbReference type="OrthoDB" id="3944240at2759"/>
<dbReference type="Proteomes" id="UP000215289">
    <property type="component" value="Unassembled WGS sequence"/>
</dbReference>
<dbReference type="PANTHER" id="PTHR32361">
    <property type="entry name" value="FERRIC/CUPRIC REDUCTASE TRANSMEMBRANE COMPONENT"/>
    <property type="match status" value="1"/>
</dbReference>
<feature type="transmembrane region" description="Helical" evidence="11">
    <location>
        <begin position="377"/>
        <end position="395"/>
    </location>
</feature>
<dbReference type="PANTHER" id="PTHR32361:SF9">
    <property type="entry name" value="FERRIC REDUCTASE TRANSMEMBRANE COMPONENT 3-RELATED"/>
    <property type="match status" value="1"/>
</dbReference>
<feature type="transmembrane region" description="Helical" evidence="11">
    <location>
        <begin position="251"/>
        <end position="274"/>
    </location>
</feature>
<evidence type="ECO:0000313" key="13">
    <source>
        <dbReference type="EMBL" id="RLL95516.1"/>
    </source>
</evidence>
<keyword evidence="9 11" id="KW-0472">Membrane</keyword>